<protein>
    <submittedName>
        <fullName evidence="1">Inducible FAScin Domain containing</fullName>
    </submittedName>
</protein>
<dbReference type="InterPro" id="IPR052883">
    <property type="entry name" value="Hisactophilin"/>
</dbReference>
<reference evidence="1 2" key="1">
    <citation type="journal article" date="1998" name="Science">
        <title>Genome sequence of the nematode C. elegans: a platform for investigating biology.</title>
        <authorList>
            <consortium name="The C. elegans sequencing consortium"/>
            <person name="Sulson J.E."/>
            <person name="Waterston R."/>
        </authorList>
    </citation>
    <scope>NUCLEOTIDE SEQUENCE [LARGE SCALE GENOMIC DNA]</scope>
    <source>
        <strain evidence="1 2">Bristol N2</strain>
    </source>
</reference>
<evidence type="ECO:0000313" key="2">
    <source>
        <dbReference type="Proteomes" id="UP000001940"/>
    </source>
</evidence>
<dbReference type="PANTHER" id="PTHR33351">
    <property type="entry name" value="HISACTOPHILIN-1-RELATED"/>
    <property type="match status" value="1"/>
</dbReference>
<name>O45327_CAEEL</name>
<dbReference type="PANTHER" id="PTHR33351:SF1">
    <property type="entry name" value="IG-LIKE DOMAIN-CONTAINING PROTEIN-RELATED"/>
    <property type="match status" value="1"/>
</dbReference>
<dbReference type="CDD" id="cd00257">
    <property type="entry name" value="beta-trefoil_FSCN-like"/>
    <property type="match status" value="1"/>
</dbReference>
<dbReference type="Bgee" id="WBGene00008615">
    <property type="expression patterns" value="Expressed in adult organism and 1 other cell type or tissue"/>
</dbReference>
<dbReference type="STRING" id="6239.F09C6.1.1"/>
<dbReference type="AlphaFoldDB" id="O45327"/>
<dbReference type="SUPFAM" id="SSF50405">
    <property type="entry name" value="Actin-crosslinking proteins"/>
    <property type="match status" value="1"/>
</dbReference>
<dbReference type="PIR" id="T20645">
    <property type="entry name" value="T20645"/>
</dbReference>
<dbReference type="InterPro" id="IPR008999">
    <property type="entry name" value="Actin-crosslinking"/>
</dbReference>
<evidence type="ECO:0000313" key="3">
    <source>
        <dbReference type="WormBase" id="F09C6.1"/>
    </source>
</evidence>
<dbReference type="RefSeq" id="NP_507266.1">
    <property type="nucleotide sequence ID" value="NM_074865.5"/>
</dbReference>
<dbReference type="WormBase" id="F09C6.1">
    <property type="protein sequence ID" value="CE15760"/>
    <property type="gene ID" value="WBGene00008615"/>
    <property type="gene designation" value="ifas-2"/>
</dbReference>
<dbReference type="OrthoDB" id="5787463at2759"/>
<dbReference type="GO" id="GO:0030041">
    <property type="term" value="P:actin filament polymerization"/>
    <property type="evidence" value="ECO:0000318"/>
    <property type="project" value="GO_Central"/>
</dbReference>
<accession>O45327</accession>
<dbReference type="GeneID" id="180128"/>
<dbReference type="eggNOG" id="ENOG502TI1H">
    <property type="taxonomic scope" value="Eukaryota"/>
</dbReference>
<dbReference type="InParanoid" id="O45327"/>
<gene>
    <name evidence="1 3" type="primary">ifas-2</name>
    <name evidence="1" type="ORF">CELE_F09C6.1</name>
    <name evidence="3" type="ORF">F09C6.1</name>
</gene>
<dbReference type="PhylomeDB" id="O45327"/>
<dbReference type="Proteomes" id="UP000001940">
    <property type="component" value="Chromosome V"/>
</dbReference>
<dbReference type="GO" id="GO:0051015">
    <property type="term" value="F:actin filament binding"/>
    <property type="evidence" value="ECO:0000318"/>
    <property type="project" value="GO_Central"/>
</dbReference>
<dbReference type="AGR" id="WB:WBGene00008615"/>
<dbReference type="CTD" id="180128"/>
<dbReference type="SMR" id="O45327"/>
<dbReference type="HOGENOM" id="CLU_1225767_0_0_1"/>
<dbReference type="FunCoup" id="O45327">
    <property type="interactions" value="80"/>
</dbReference>
<organism evidence="1 2">
    <name type="scientific">Caenorhabditis elegans</name>
    <dbReference type="NCBI Taxonomy" id="6239"/>
    <lineage>
        <taxon>Eukaryota</taxon>
        <taxon>Metazoa</taxon>
        <taxon>Ecdysozoa</taxon>
        <taxon>Nematoda</taxon>
        <taxon>Chromadorea</taxon>
        <taxon>Rhabditida</taxon>
        <taxon>Rhabditina</taxon>
        <taxon>Rhabditomorpha</taxon>
        <taxon>Rhabditoidea</taxon>
        <taxon>Rhabditidae</taxon>
        <taxon>Peloderinae</taxon>
        <taxon>Caenorhabditis</taxon>
    </lineage>
</organism>
<dbReference type="GO" id="GO:0015629">
    <property type="term" value="C:actin cytoskeleton"/>
    <property type="evidence" value="ECO:0000318"/>
    <property type="project" value="GO_Central"/>
</dbReference>
<dbReference type="OMA" id="EYFWIES"/>
<dbReference type="PaxDb" id="6239-F09C6.1"/>
<sequence>MDSLKCQVDNTVASHNVTIDKSSQDDNHIDNRRYYINIGNTKDSEEVARLQKLILTQNEAESKRTMELLALLNLKNNPEEQKKASAVGPAVDVAQNLRHLSASAGGTRRLRSCHGTYLRAYDKGLKVDMKTGAPGTWENWWVEDRKGKVVFKAIHSPGIFLSAQGNNQLTLDYHVNASEFWTPKKNDNGSWSFQSANGTWLSAHKDGRACLQPHRQAWEEFWLEWW</sequence>
<dbReference type="EMBL" id="BX284605">
    <property type="protein sequence ID" value="CAB04067.1"/>
    <property type="molecule type" value="Genomic_DNA"/>
</dbReference>
<evidence type="ECO:0000313" key="1">
    <source>
        <dbReference type="EMBL" id="CAB04067.1"/>
    </source>
</evidence>
<dbReference type="Gene3D" id="2.80.10.50">
    <property type="match status" value="1"/>
</dbReference>
<proteinExistence type="predicted"/>
<dbReference type="UCSC" id="F09C6.1">
    <property type="organism name" value="c. elegans"/>
</dbReference>
<dbReference type="KEGG" id="cel:CELE_F09C6.1"/>
<keyword evidence="2" id="KW-1185">Reference proteome</keyword>